<gene>
    <name evidence="3" type="ORF">QBC38DRAFT_517386</name>
</gene>
<reference evidence="3" key="2">
    <citation type="submission" date="2023-05" db="EMBL/GenBank/DDBJ databases">
        <authorList>
            <consortium name="Lawrence Berkeley National Laboratory"/>
            <person name="Steindorff A."/>
            <person name="Hensen N."/>
            <person name="Bonometti L."/>
            <person name="Westerberg I."/>
            <person name="Brannstrom I.O."/>
            <person name="Guillou S."/>
            <person name="Cros-Aarteil S."/>
            <person name="Calhoun S."/>
            <person name="Haridas S."/>
            <person name="Kuo A."/>
            <person name="Mondo S."/>
            <person name="Pangilinan J."/>
            <person name="Riley R."/>
            <person name="Labutti K."/>
            <person name="Andreopoulos B."/>
            <person name="Lipzen A."/>
            <person name="Chen C."/>
            <person name="Yanf M."/>
            <person name="Daum C."/>
            <person name="Ng V."/>
            <person name="Clum A."/>
            <person name="Ohm R."/>
            <person name="Martin F."/>
            <person name="Silar P."/>
            <person name="Natvig D."/>
            <person name="Lalanne C."/>
            <person name="Gautier V."/>
            <person name="Ament-Velasquez S.L."/>
            <person name="Kruys A."/>
            <person name="Hutchinson M.I."/>
            <person name="Powell A.J."/>
            <person name="Barry K."/>
            <person name="Miller A.N."/>
            <person name="Grigoriev I.V."/>
            <person name="Debuchy R."/>
            <person name="Gladieux P."/>
            <person name="Thoren M.H."/>
            <person name="Johannesson H."/>
        </authorList>
    </citation>
    <scope>NUCLEOTIDE SEQUENCE</scope>
    <source>
        <strain evidence="3">CBS 990.96</strain>
    </source>
</reference>
<accession>A0AAN7GNI2</accession>
<organism evidence="3 4">
    <name type="scientific">Podospora fimiseda</name>
    <dbReference type="NCBI Taxonomy" id="252190"/>
    <lineage>
        <taxon>Eukaryota</taxon>
        <taxon>Fungi</taxon>
        <taxon>Dikarya</taxon>
        <taxon>Ascomycota</taxon>
        <taxon>Pezizomycotina</taxon>
        <taxon>Sordariomycetes</taxon>
        <taxon>Sordariomycetidae</taxon>
        <taxon>Sordariales</taxon>
        <taxon>Podosporaceae</taxon>
        <taxon>Podospora</taxon>
    </lineage>
</organism>
<feature type="signal peptide" evidence="2">
    <location>
        <begin position="1"/>
        <end position="27"/>
    </location>
</feature>
<feature type="chain" id="PRO_5043023257" evidence="2">
    <location>
        <begin position="28"/>
        <end position="399"/>
    </location>
</feature>
<evidence type="ECO:0000256" key="2">
    <source>
        <dbReference type="SAM" id="SignalP"/>
    </source>
</evidence>
<keyword evidence="4" id="KW-1185">Reference proteome</keyword>
<evidence type="ECO:0000256" key="1">
    <source>
        <dbReference type="SAM" id="MobiDB-lite"/>
    </source>
</evidence>
<feature type="region of interest" description="Disordered" evidence="1">
    <location>
        <begin position="379"/>
        <end position="399"/>
    </location>
</feature>
<sequence>MRPTTSLTSWLATIIFLLLSSINLTVAPAPPGPYKYWFNATCLAKDKRFQDYFDEMTFRAGSVSKKLKDPTDTDFHRVFHIIFKTKVDDEDNFFEMTEEADAWAGHDTVPMTGKDMVTEAMDALSVTWQYTSAREEANLRVYCDDLYVGAGSRYRPTISGQKLYDTVNDFYFELGEDAGGQHDCEAEDPSLAITGEVVNGRRQNSNVDWFVVMDLCQEMWINLMKVDERYGLRAPRSVKEMDQDRGGNGHLHGMAVVHAARQWPLLTLFHEWLHVPPFLGEDYPEPLTGETSGWEHVMGLTAKEAFHSPEAYTFLALWAALADLPAMEGRGGYTISRDWDNIDDEYKWTNSPGLRHGGHLQNEGYEGYAMAYRDLTGTRNLRDEQTREGEKISRSEDDL</sequence>
<keyword evidence="2" id="KW-0732">Signal</keyword>
<dbReference type="AlphaFoldDB" id="A0AAN7GNI2"/>
<feature type="compositionally biased region" description="Basic and acidic residues" evidence="1">
    <location>
        <begin position="380"/>
        <end position="399"/>
    </location>
</feature>
<dbReference type="Proteomes" id="UP001301958">
    <property type="component" value="Unassembled WGS sequence"/>
</dbReference>
<reference evidence="3" key="1">
    <citation type="journal article" date="2023" name="Mol. Phylogenet. Evol.">
        <title>Genome-scale phylogeny and comparative genomics of the fungal order Sordariales.</title>
        <authorList>
            <person name="Hensen N."/>
            <person name="Bonometti L."/>
            <person name="Westerberg I."/>
            <person name="Brannstrom I.O."/>
            <person name="Guillou S."/>
            <person name="Cros-Aarteil S."/>
            <person name="Calhoun S."/>
            <person name="Haridas S."/>
            <person name="Kuo A."/>
            <person name="Mondo S."/>
            <person name="Pangilinan J."/>
            <person name="Riley R."/>
            <person name="LaButti K."/>
            <person name="Andreopoulos B."/>
            <person name="Lipzen A."/>
            <person name="Chen C."/>
            <person name="Yan M."/>
            <person name="Daum C."/>
            <person name="Ng V."/>
            <person name="Clum A."/>
            <person name="Steindorff A."/>
            <person name="Ohm R.A."/>
            <person name="Martin F."/>
            <person name="Silar P."/>
            <person name="Natvig D.O."/>
            <person name="Lalanne C."/>
            <person name="Gautier V."/>
            <person name="Ament-Velasquez S.L."/>
            <person name="Kruys A."/>
            <person name="Hutchinson M.I."/>
            <person name="Powell A.J."/>
            <person name="Barry K."/>
            <person name="Miller A.N."/>
            <person name="Grigoriev I.V."/>
            <person name="Debuchy R."/>
            <person name="Gladieux P."/>
            <person name="Hiltunen Thoren M."/>
            <person name="Johannesson H."/>
        </authorList>
    </citation>
    <scope>NUCLEOTIDE SEQUENCE</scope>
    <source>
        <strain evidence="3">CBS 990.96</strain>
    </source>
</reference>
<protein>
    <submittedName>
        <fullName evidence="3">Uncharacterized protein</fullName>
    </submittedName>
</protein>
<dbReference type="EMBL" id="MU865435">
    <property type="protein sequence ID" value="KAK4223201.1"/>
    <property type="molecule type" value="Genomic_DNA"/>
</dbReference>
<name>A0AAN7GNI2_9PEZI</name>
<comment type="caution">
    <text evidence="3">The sequence shown here is derived from an EMBL/GenBank/DDBJ whole genome shotgun (WGS) entry which is preliminary data.</text>
</comment>
<evidence type="ECO:0000313" key="4">
    <source>
        <dbReference type="Proteomes" id="UP001301958"/>
    </source>
</evidence>
<evidence type="ECO:0000313" key="3">
    <source>
        <dbReference type="EMBL" id="KAK4223201.1"/>
    </source>
</evidence>
<proteinExistence type="predicted"/>